<dbReference type="Proteomes" id="UP000245998">
    <property type="component" value="Unassembled WGS sequence"/>
</dbReference>
<dbReference type="GO" id="GO:0005524">
    <property type="term" value="F:ATP binding"/>
    <property type="evidence" value="ECO:0007669"/>
    <property type="project" value="UniProtKB-KW"/>
</dbReference>
<gene>
    <name evidence="6" type="ORF">DCC39_07295</name>
</gene>
<reference evidence="6 7" key="1">
    <citation type="submission" date="2018-04" db="EMBL/GenBank/DDBJ databases">
        <title>Camelliibacillus theae gen. nov., sp. nov., isolated from Pu'er tea.</title>
        <authorList>
            <person name="Niu L."/>
        </authorList>
    </citation>
    <scope>NUCLEOTIDE SEQUENCE [LARGE SCALE GENOMIC DNA]</scope>
    <source>
        <strain evidence="6 7">T8</strain>
    </source>
</reference>
<dbReference type="PROSITE" id="PS00211">
    <property type="entry name" value="ABC_TRANSPORTER_1"/>
    <property type="match status" value="1"/>
</dbReference>
<protein>
    <submittedName>
        <fullName evidence="6">Molybdenum ABC transporter ATP-binding protein</fullName>
    </submittedName>
</protein>
<keyword evidence="3" id="KW-0547">Nucleotide-binding</keyword>
<dbReference type="Pfam" id="PF00005">
    <property type="entry name" value="ABC_tran"/>
    <property type="match status" value="1"/>
</dbReference>
<dbReference type="SUPFAM" id="SSF52540">
    <property type="entry name" value="P-loop containing nucleoside triphosphate hydrolases"/>
    <property type="match status" value="1"/>
</dbReference>
<dbReference type="PROSITE" id="PS50893">
    <property type="entry name" value="ABC_TRANSPORTER_2"/>
    <property type="match status" value="1"/>
</dbReference>
<keyword evidence="4 6" id="KW-0067">ATP-binding</keyword>
<evidence type="ECO:0000259" key="5">
    <source>
        <dbReference type="PROSITE" id="PS50893"/>
    </source>
</evidence>
<dbReference type="Gene3D" id="3.40.50.300">
    <property type="entry name" value="P-loop containing nucleotide triphosphate hydrolases"/>
    <property type="match status" value="1"/>
</dbReference>
<comment type="caution">
    <text evidence="6">The sequence shown here is derived from an EMBL/GenBank/DDBJ whole genome shotgun (WGS) entry which is preliminary data.</text>
</comment>
<dbReference type="InterPro" id="IPR027417">
    <property type="entry name" value="P-loop_NTPase"/>
</dbReference>
<dbReference type="InterPro" id="IPR017871">
    <property type="entry name" value="ABC_transporter-like_CS"/>
</dbReference>
<dbReference type="PANTHER" id="PTHR43158:SF2">
    <property type="entry name" value="SKFA PEPTIDE EXPORT ATP-BINDING PROTEIN SKFE"/>
    <property type="match status" value="1"/>
</dbReference>
<evidence type="ECO:0000256" key="2">
    <source>
        <dbReference type="ARBA" id="ARBA00022448"/>
    </source>
</evidence>
<keyword evidence="7" id="KW-1185">Reference proteome</keyword>
<dbReference type="EMBL" id="QCZG01000011">
    <property type="protein sequence ID" value="PWA12228.1"/>
    <property type="molecule type" value="Genomic_DNA"/>
</dbReference>
<evidence type="ECO:0000313" key="7">
    <source>
        <dbReference type="Proteomes" id="UP000245998"/>
    </source>
</evidence>
<dbReference type="GO" id="GO:0016887">
    <property type="term" value="F:ATP hydrolysis activity"/>
    <property type="evidence" value="ECO:0007669"/>
    <property type="project" value="InterPro"/>
</dbReference>
<evidence type="ECO:0000313" key="6">
    <source>
        <dbReference type="EMBL" id="PWA12228.1"/>
    </source>
</evidence>
<dbReference type="OrthoDB" id="9789994at2"/>
<dbReference type="InterPro" id="IPR015856">
    <property type="entry name" value="ABC_transpr_CbiO/EcfA_su"/>
</dbReference>
<dbReference type="GO" id="GO:0005886">
    <property type="term" value="C:plasma membrane"/>
    <property type="evidence" value="ECO:0007669"/>
    <property type="project" value="UniProtKB-SubCell"/>
</dbReference>
<evidence type="ECO:0000256" key="1">
    <source>
        <dbReference type="ARBA" id="ARBA00004202"/>
    </source>
</evidence>
<evidence type="ECO:0000256" key="3">
    <source>
        <dbReference type="ARBA" id="ARBA00022741"/>
    </source>
</evidence>
<comment type="subcellular location">
    <subcellularLocation>
        <location evidence="1">Cell membrane</location>
        <topology evidence="1">Peripheral membrane protein</topology>
    </subcellularLocation>
</comment>
<dbReference type="PANTHER" id="PTHR43158">
    <property type="entry name" value="SKFA PEPTIDE EXPORT ATP-BINDING PROTEIN SKFE"/>
    <property type="match status" value="1"/>
</dbReference>
<dbReference type="GO" id="GO:0022857">
    <property type="term" value="F:transmembrane transporter activity"/>
    <property type="evidence" value="ECO:0007669"/>
    <property type="project" value="UniProtKB-ARBA"/>
</dbReference>
<feature type="domain" description="ABC transporter" evidence="5">
    <location>
        <begin position="3"/>
        <end position="242"/>
    </location>
</feature>
<accession>A0A2U1K5M9</accession>
<organism evidence="6 7">
    <name type="scientific">Pueribacillus theae</name>
    <dbReference type="NCBI Taxonomy" id="2171751"/>
    <lineage>
        <taxon>Bacteria</taxon>
        <taxon>Bacillati</taxon>
        <taxon>Bacillota</taxon>
        <taxon>Bacilli</taxon>
        <taxon>Bacillales</taxon>
        <taxon>Bacillaceae</taxon>
        <taxon>Pueribacillus</taxon>
    </lineage>
</organism>
<dbReference type="SMART" id="SM00382">
    <property type="entry name" value="AAA"/>
    <property type="match status" value="1"/>
</dbReference>
<dbReference type="InterPro" id="IPR003593">
    <property type="entry name" value="AAA+_ATPase"/>
</dbReference>
<dbReference type="CDD" id="cd03225">
    <property type="entry name" value="ABC_cobalt_CbiO_domain1"/>
    <property type="match status" value="1"/>
</dbReference>
<sequence length="256" mass="29219">MVIELKNVHWKRQNKSILKNINWAVEEGEHWVLLGLNGSGKTTLLKMINGYIWPTTGEIRVLGKQFGKYPLGELRKIIGWVSTAMQEKLHGEEYTENIVLSGKFASPKLYHDPEQEDIDRALSLMEEYGLSGFIHRPYASLSQGEKQKVLIVRALMASPKLLILDEPCTGLDVFAREQLLETVEQLGKQKDAPTLIYVTHHIEEILPVFSKTLMLRQGEVFKTGRTEELVTESQLSDFFEAPLPKRAFYLSQCNHP</sequence>
<keyword evidence="2" id="KW-0813">Transport</keyword>
<proteinExistence type="predicted"/>
<dbReference type="InterPro" id="IPR003439">
    <property type="entry name" value="ABC_transporter-like_ATP-bd"/>
</dbReference>
<name>A0A2U1K5M9_9BACI</name>
<evidence type="ECO:0000256" key="4">
    <source>
        <dbReference type="ARBA" id="ARBA00022840"/>
    </source>
</evidence>
<dbReference type="AlphaFoldDB" id="A0A2U1K5M9"/>